<dbReference type="Proteomes" id="UP000228496">
    <property type="component" value="Unassembled WGS sequence"/>
</dbReference>
<accession>A0A2J0Q7S7</accession>
<proteinExistence type="predicted"/>
<sequence>MNKFYKYFAFTSLLFLVPFVVFGAEFVFGKSTGVSKGVVVDNDLYSAGSTMVISGDVLGDAYIAGGNIIVDGFISEDLVGVGGNVTITGNIGDDIRMAAGTLIVRGSVGGDMIAGAGNIDVETSVEGDIRIAAGEVYLNGPVTGRARIDADKVTIGRNAVITGEVVYHASQEAIVENGADISGTLTYEPIGIKDSRDKLNEKARAFFAFFTITKFLMILAGALILGLMFKKYMVELVERVYDKTLVEIGRGFAFMILAPVISIILLVTVIGAPIGFLGLIGILGLMIFTCLMAPVVLGSILYKWLSKGKVKVDWKTILLGVTVFSLLSFIPIIGWIIQLIVAIATTGAIVYTKWQLVKNWR</sequence>
<dbReference type="EMBL" id="PCXQ01000004">
    <property type="protein sequence ID" value="PJE51113.1"/>
    <property type="molecule type" value="Genomic_DNA"/>
</dbReference>
<evidence type="ECO:0000313" key="3">
    <source>
        <dbReference type="EMBL" id="PJE51113.1"/>
    </source>
</evidence>
<name>A0A2J0Q7S7_9BACT</name>
<reference evidence="3 4" key="1">
    <citation type="submission" date="2017-09" db="EMBL/GenBank/DDBJ databases">
        <title>Depth-based differentiation of microbial function through sediment-hosted aquifers and enrichment of novel symbionts in the deep terrestrial subsurface.</title>
        <authorList>
            <person name="Probst A.J."/>
            <person name="Ladd B."/>
            <person name="Jarett J.K."/>
            <person name="Geller-Mcgrath D.E."/>
            <person name="Sieber C.M."/>
            <person name="Emerson J.B."/>
            <person name="Anantharaman K."/>
            <person name="Thomas B.C."/>
            <person name="Malmstrom R."/>
            <person name="Stieglmeier M."/>
            <person name="Klingl A."/>
            <person name="Woyke T."/>
            <person name="Ryan C.M."/>
            <person name="Banfield J.F."/>
        </authorList>
    </citation>
    <scope>NUCLEOTIDE SEQUENCE [LARGE SCALE GENOMIC DNA]</scope>
    <source>
        <strain evidence="3">CG10_big_fil_rev_8_21_14_0_10_36_16</strain>
    </source>
</reference>
<gene>
    <name evidence="3" type="ORF">COV29_02465</name>
</gene>
<evidence type="ECO:0000313" key="4">
    <source>
        <dbReference type="Proteomes" id="UP000228496"/>
    </source>
</evidence>
<comment type="caution">
    <text evidence="3">The sequence shown here is derived from an EMBL/GenBank/DDBJ whole genome shotgun (WGS) entry which is preliminary data.</text>
</comment>
<feature type="transmembrane region" description="Helical" evidence="1">
    <location>
        <begin position="317"/>
        <end position="350"/>
    </location>
</feature>
<keyword evidence="1" id="KW-0812">Transmembrane</keyword>
<dbReference type="InterPro" id="IPR058486">
    <property type="entry name" value="DUF8173"/>
</dbReference>
<keyword evidence="1" id="KW-0472">Membrane</keyword>
<feature type="transmembrane region" description="Helical" evidence="1">
    <location>
        <begin position="250"/>
        <end position="270"/>
    </location>
</feature>
<feature type="transmembrane region" description="Helical" evidence="1">
    <location>
        <begin position="205"/>
        <end position="229"/>
    </location>
</feature>
<evidence type="ECO:0000259" key="2">
    <source>
        <dbReference type="Pfam" id="PF26514"/>
    </source>
</evidence>
<feature type="transmembrane region" description="Helical" evidence="1">
    <location>
        <begin position="276"/>
        <end position="305"/>
    </location>
</feature>
<protein>
    <recommendedName>
        <fullName evidence="2">DUF8173 domain-containing protein</fullName>
    </recommendedName>
</protein>
<evidence type="ECO:0000256" key="1">
    <source>
        <dbReference type="SAM" id="Phobius"/>
    </source>
</evidence>
<organism evidence="3 4">
    <name type="scientific">Candidatus Yanofskybacteria bacterium CG10_big_fil_rev_8_21_14_0_10_36_16</name>
    <dbReference type="NCBI Taxonomy" id="1975096"/>
    <lineage>
        <taxon>Bacteria</taxon>
        <taxon>Candidatus Yanofskyibacteriota</taxon>
    </lineage>
</organism>
<dbReference type="Pfam" id="PF26514">
    <property type="entry name" value="DUF8173"/>
    <property type="match status" value="1"/>
</dbReference>
<feature type="domain" description="DUF8173" evidence="2">
    <location>
        <begin position="207"/>
        <end position="354"/>
    </location>
</feature>
<dbReference type="AlphaFoldDB" id="A0A2J0Q7S7"/>
<keyword evidence="1" id="KW-1133">Transmembrane helix</keyword>